<keyword evidence="5" id="KW-0239">DNA-directed DNA polymerase</keyword>
<dbReference type="InterPro" id="IPR008921">
    <property type="entry name" value="DNA_pol3_clamp-load_cplx_C"/>
</dbReference>
<dbReference type="PANTHER" id="PTHR34388">
    <property type="entry name" value="DNA POLYMERASE III SUBUNIT DELTA"/>
    <property type="match status" value="1"/>
</dbReference>
<dbReference type="AlphaFoldDB" id="A0A1F5F669"/>
<dbReference type="EC" id="2.7.7.7" evidence="1"/>
<proteinExistence type="inferred from homology"/>
<comment type="catalytic activity">
    <reaction evidence="7">
        <text>DNA(n) + a 2'-deoxyribonucleoside 5'-triphosphate = DNA(n+1) + diphosphate</text>
        <dbReference type="Rhea" id="RHEA:22508"/>
        <dbReference type="Rhea" id="RHEA-COMP:17339"/>
        <dbReference type="Rhea" id="RHEA-COMP:17340"/>
        <dbReference type="ChEBI" id="CHEBI:33019"/>
        <dbReference type="ChEBI" id="CHEBI:61560"/>
        <dbReference type="ChEBI" id="CHEBI:173112"/>
        <dbReference type="EC" id="2.7.7.7"/>
    </reaction>
</comment>
<feature type="domain" description="DNA polymerase III delta subunit-like C-terminal" evidence="8">
    <location>
        <begin position="120"/>
        <end position="222"/>
    </location>
</feature>
<evidence type="ECO:0000313" key="10">
    <source>
        <dbReference type="Proteomes" id="UP000176191"/>
    </source>
</evidence>
<evidence type="ECO:0000256" key="1">
    <source>
        <dbReference type="ARBA" id="ARBA00012417"/>
    </source>
</evidence>
<evidence type="ECO:0000256" key="3">
    <source>
        <dbReference type="ARBA" id="ARBA00022695"/>
    </source>
</evidence>
<keyword evidence="3" id="KW-0548">Nucleotidyltransferase</keyword>
<dbReference type="InterPro" id="IPR005790">
    <property type="entry name" value="DNA_polIII_delta"/>
</dbReference>
<dbReference type="Proteomes" id="UP000176191">
    <property type="component" value="Unassembled WGS sequence"/>
</dbReference>
<organism evidence="9 10">
    <name type="scientific">Candidatus Collierbacteria bacterium RIFOXYA2_FULL_46_10</name>
    <dbReference type="NCBI Taxonomy" id="1817726"/>
    <lineage>
        <taxon>Bacteria</taxon>
        <taxon>Candidatus Collieribacteriota</taxon>
    </lineage>
</organism>
<reference evidence="9 10" key="1">
    <citation type="journal article" date="2016" name="Nat. Commun.">
        <title>Thousands of microbial genomes shed light on interconnected biogeochemical processes in an aquifer system.</title>
        <authorList>
            <person name="Anantharaman K."/>
            <person name="Brown C.T."/>
            <person name="Hug L.A."/>
            <person name="Sharon I."/>
            <person name="Castelle C.J."/>
            <person name="Probst A.J."/>
            <person name="Thomas B.C."/>
            <person name="Singh A."/>
            <person name="Wilkins M.J."/>
            <person name="Karaoz U."/>
            <person name="Brodie E.L."/>
            <person name="Williams K.H."/>
            <person name="Hubbard S.S."/>
            <person name="Banfield J.F."/>
        </authorList>
    </citation>
    <scope>NUCLEOTIDE SEQUENCE [LARGE SCALE GENOMIC DNA]</scope>
</reference>
<sequence>MTNFLFHGEDQVGSRQFLIEQLDLARKSSQEIRSLDGSKLTARDLESTLATTNLFASETIVIENLFSRLKSKDKESCLKLIYAYSGPKQLCLWEPKEIAKTPLAKLNSSWKITLAKLPTQLFTFLDSLYPGNLSRALTLFHQLLTKSDPSLIFFMLSRQLTNLLLAQSGSHAKLAPWQLTKLRAQSARWSEAQLIHFHDELVRIDYQTKSGTTKLDLTTQLDILLVNLLG</sequence>
<evidence type="ECO:0000256" key="6">
    <source>
        <dbReference type="ARBA" id="ARBA00034754"/>
    </source>
</evidence>
<dbReference type="Gene3D" id="1.20.272.10">
    <property type="match status" value="1"/>
</dbReference>
<evidence type="ECO:0000256" key="7">
    <source>
        <dbReference type="ARBA" id="ARBA00049244"/>
    </source>
</evidence>
<dbReference type="PANTHER" id="PTHR34388:SF1">
    <property type="entry name" value="DNA POLYMERASE III SUBUNIT DELTA"/>
    <property type="match status" value="1"/>
</dbReference>
<dbReference type="GO" id="GO:0003887">
    <property type="term" value="F:DNA-directed DNA polymerase activity"/>
    <property type="evidence" value="ECO:0007669"/>
    <property type="project" value="UniProtKB-KW"/>
</dbReference>
<gene>
    <name evidence="9" type="ORF">A2228_01290</name>
</gene>
<name>A0A1F5F669_9BACT</name>
<dbReference type="GO" id="GO:0003677">
    <property type="term" value="F:DNA binding"/>
    <property type="evidence" value="ECO:0007669"/>
    <property type="project" value="InterPro"/>
</dbReference>
<comment type="caution">
    <text evidence="9">The sequence shown here is derived from an EMBL/GenBank/DDBJ whole genome shotgun (WGS) entry which is preliminary data.</text>
</comment>
<evidence type="ECO:0000256" key="2">
    <source>
        <dbReference type="ARBA" id="ARBA00022679"/>
    </source>
</evidence>
<evidence type="ECO:0000256" key="4">
    <source>
        <dbReference type="ARBA" id="ARBA00022705"/>
    </source>
</evidence>
<comment type="similarity">
    <text evidence="6">Belongs to the DNA polymerase HolA subunit family.</text>
</comment>
<protein>
    <recommendedName>
        <fullName evidence="1">DNA-directed DNA polymerase</fullName>
        <ecNumber evidence="1">2.7.7.7</ecNumber>
    </recommendedName>
</protein>
<keyword evidence="4" id="KW-0235">DNA replication</keyword>
<dbReference type="GO" id="GO:0009360">
    <property type="term" value="C:DNA polymerase III complex"/>
    <property type="evidence" value="ECO:0007669"/>
    <property type="project" value="TreeGrafter"/>
</dbReference>
<dbReference type="InterPro" id="IPR048466">
    <property type="entry name" value="DNA_pol3_delta-like_C"/>
</dbReference>
<evidence type="ECO:0000313" key="9">
    <source>
        <dbReference type="EMBL" id="OGD75110.1"/>
    </source>
</evidence>
<evidence type="ECO:0000259" key="8">
    <source>
        <dbReference type="Pfam" id="PF21694"/>
    </source>
</evidence>
<dbReference type="SUPFAM" id="SSF48019">
    <property type="entry name" value="post-AAA+ oligomerization domain-like"/>
    <property type="match status" value="1"/>
</dbReference>
<evidence type="ECO:0000256" key="5">
    <source>
        <dbReference type="ARBA" id="ARBA00022932"/>
    </source>
</evidence>
<accession>A0A1F5F669</accession>
<keyword evidence="2" id="KW-0808">Transferase</keyword>
<dbReference type="GO" id="GO:0006261">
    <property type="term" value="P:DNA-templated DNA replication"/>
    <property type="evidence" value="ECO:0007669"/>
    <property type="project" value="TreeGrafter"/>
</dbReference>
<dbReference type="EMBL" id="MFAK01000015">
    <property type="protein sequence ID" value="OGD75110.1"/>
    <property type="molecule type" value="Genomic_DNA"/>
</dbReference>
<dbReference type="Pfam" id="PF21694">
    <property type="entry name" value="DNA_pol3_delta_C"/>
    <property type="match status" value="1"/>
</dbReference>